<evidence type="ECO:0000313" key="4">
    <source>
        <dbReference type="Proteomes" id="UP000649617"/>
    </source>
</evidence>
<feature type="domain" description="4Fe-4S ferredoxin-type" evidence="2">
    <location>
        <begin position="383"/>
        <end position="412"/>
    </location>
</feature>
<feature type="domain" description="4Fe-4S ferredoxin-type" evidence="2">
    <location>
        <begin position="442"/>
        <end position="471"/>
    </location>
</feature>
<dbReference type="PROSITE" id="PS51379">
    <property type="entry name" value="4FE4S_FER_2"/>
    <property type="match status" value="2"/>
</dbReference>
<dbReference type="InterPro" id="IPR019752">
    <property type="entry name" value="Pyrv/ketoisovalerate_OxRed_cat"/>
</dbReference>
<dbReference type="InterPro" id="IPR019456">
    <property type="entry name" value="Pyrv-flavodox_OxRtase_EKR"/>
</dbReference>
<dbReference type="SUPFAM" id="SSF54862">
    <property type="entry name" value="4Fe-4S ferredoxins"/>
    <property type="match status" value="1"/>
</dbReference>
<dbReference type="Gene3D" id="4.10.780.10">
    <property type="entry name" value="Pyruvate-flavodoxin oxidoreductase, EKR domain"/>
    <property type="match status" value="1"/>
</dbReference>
<comment type="caution">
    <text evidence="3">The sequence shown here is derived from an EMBL/GenBank/DDBJ whole genome shotgun (WGS) entry which is preliminary data.</text>
</comment>
<dbReference type="InterPro" id="IPR002869">
    <property type="entry name" value="Pyrv_flavodox_OxRed_cen"/>
</dbReference>
<organism evidence="3 4">
    <name type="scientific">Symbiodinium pilosum</name>
    <name type="common">Dinoflagellate</name>
    <dbReference type="NCBI Taxonomy" id="2952"/>
    <lineage>
        <taxon>Eukaryota</taxon>
        <taxon>Sar</taxon>
        <taxon>Alveolata</taxon>
        <taxon>Dinophyceae</taxon>
        <taxon>Suessiales</taxon>
        <taxon>Symbiodiniaceae</taxon>
        <taxon>Symbiodinium</taxon>
    </lineage>
</organism>
<dbReference type="Pfam" id="PF01558">
    <property type="entry name" value="POR"/>
    <property type="match status" value="1"/>
</dbReference>
<dbReference type="Pfam" id="PF10371">
    <property type="entry name" value="EKR"/>
    <property type="match status" value="1"/>
</dbReference>
<name>A0A812TBJ8_SYMPI</name>
<dbReference type="Proteomes" id="UP000649617">
    <property type="component" value="Unassembled WGS sequence"/>
</dbReference>
<dbReference type="InterPro" id="IPR017896">
    <property type="entry name" value="4Fe4S_Fe-S-bd"/>
</dbReference>
<evidence type="ECO:0000313" key="3">
    <source>
        <dbReference type="EMBL" id="CAE7523973.1"/>
    </source>
</evidence>
<keyword evidence="4" id="KW-1185">Reference proteome</keyword>
<dbReference type="Pfam" id="PF13237">
    <property type="entry name" value="Fer4_10"/>
    <property type="match status" value="1"/>
</dbReference>
<dbReference type="AlphaFoldDB" id="A0A812TBJ8"/>
<reference evidence="3" key="1">
    <citation type="submission" date="2021-02" db="EMBL/GenBank/DDBJ databases">
        <authorList>
            <person name="Dougan E. K."/>
            <person name="Rhodes N."/>
            <person name="Thang M."/>
            <person name="Chan C."/>
        </authorList>
    </citation>
    <scope>NUCLEOTIDE SEQUENCE</scope>
</reference>
<feature type="non-terminal residue" evidence="3">
    <location>
        <position position="1"/>
    </location>
</feature>
<dbReference type="InterPro" id="IPR037112">
    <property type="entry name" value="Pyrv-flavodox_OxR_EKR_sf"/>
</dbReference>
<dbReference type="Gene3D" id="3.40.920.10">
    <property type="entry name" value="Pyruvate-ferredoxin oxidoreductase, PFOR, domain III"/>
    <property type="match status" value="2"/>
</dbReference>
<protein>
    <recommendedName>
        <fullName evidence="2">4Fe-4S ferredoxin-type domain-containing protein</fullName>
    </recommendedName>
</protein>
<dbReference type="SMART" id="SM00890">
    <property type="entry name" value="EKR"/>
    <property type="match status" value="1"/>
</dbReference>
<evidence type="ECO:0000259" key="2">
    <source>
        <dbReference type="PROSITE" id="PS51379"/>
    </source>
</evidence>
<dbReference type="PANTHER" id="PTHR32154:SF0">
    <property type="entry name" value="PYRUVATE-FLAVODOXIN OXIDOREDUCTASE-RELATED"/>
    <property type="match status" value="1"/>
</dbReference>
<evidence type="ECO:0000256" key="1">
    <source>
        <dbReference type="ARBA" id="ARBA00023002"/>
    </source>
</evidence>
<proteinExistence type="predicted"/>
<keyword evidence="1" id="KW-0560">Oxidoreductase</keyword>
<dbReference type="EMBL" id="CAJNIZ010030453">
    <property type="protein sequence ID" value="CAE7523973.1"/>
    <property type="molecule type" value="Genomic_DNA"/>
</dbReference>
<dbReference type="InterPro" id="IPR050722">
    <property type="entry name" value="Pyruvate:ferred/Flavod_OxRd"/>
</dbReference>
<dbReference type="PROSITE" id="PS00198">
    <property type="entry name" value="4FE4S_FER_1"/>
    <property type="match status" value="1"/>
</dbReference>
<dbReference type="PANTHER" id="PTHR32154">
    <property type="entry name" value="PYRUVATE-FLAVODOXIN OXIDOREDUCTASE-RELATED"/>
    <property type="match status" value="1"/>
</dbReference>
<dbReference type="GO" id="GO:0016903">
    <property type="term" value="F:oxidoreductase activity, acting on the aldehyde or oxo group of donors"/>
    <property type="evidence" value="ECO:0007669"/>
    <property type="project" value="InterPro"/>
</dbReference>
<accession>A0A812TBJ8</accession>
<dbReference type="GO" id="GO:0006979">
    <property type="term" value="P:response to oxidative stress"/>
    <property type="evidence" value="ECO:0007669"/>
    <property type="project" value="TreeGrafter"/>
</dbReference>
<sequence length="473" mass="51207">MVLSIYENLAKETPKPRFTVGINDDVTHLSLPVGDWLDVLPQGTTECMFYGLGSDGTVGANKSAVKMIAMGTELYAQAYFEYDAKRLGPRGSMDCGAASPFCCSATRLACDPRKSGGVTISHLRFGPKPIHAPYNVRSANYLAVHKSSYVTSYDMTRYLKPNGVCVINCSWTPAELEQPPRSNYKAVSLAGSELLVFAVVHLPVKMRRDLAVKQAKLYVIDATQIAVKAGLGKRINMIMQSVFFKLSGVMPYEEAIEMLKPLAQQTAQVEELVKSIKKMYGKKGDAVVKMNIDGVDASVTGIVECPVPSSWASLDVEEESKGGSTQAKGPRTIVDLSSEQFAKQIQSHCNNLDGNALPVSTFVPGGRVPLGTSQYEKRGIAINVPTVDMDKCTQCNKCSLICPHAAVRPFLATTQELSKAPQEFRASSRAAIGGGVLDNFQYRIQVSPWDCTGCELCVRICPADALKLSPAGQ</sequence>
<dbReference type="SUPFAM" id="SSF53323">
    <property type="entry name" value="Pyruvate-ferredoxin oxidoreductase, PFOR, domain III"/>
    <property type="match status" value="2"/>
</dbReference>
<dbReference type="OrthoDB" id="435719at2759"/>
<gene>
    <name evidence="3" type="ORF">SPIL2461_LOCUS13748</name>
</gene>
<dbReference type="Gene3D" id="3.30.70.20">
    <property type="match status" value="1"/>
</dbReference>
<dbReference type="InterPro" id="IPR017900">
    <property type="entry name" value="4Fe4S_Fe_S_CS"/>
</dbReference>